<protein>
    <submittedName>
        <fullName evidence="1">Uncharacterized protein</fullName>
    </submittedName>
</protein>
<reference evidence="1 2" key="1">
    <citation type="submission" date="2020-08" db="EMBL/GenBank/DDBJ databases">
        <title>Sequencing the genomes of 1000 actinobacteria strains.</title>
        <authorList>
            <person name="Klenk H.-P."/>
        </authorList>
    </citation>
    <scope>NUCLEOTIDE SEQUENCE [LARGE SCALE GENOMIC DNA]</scope>
    <source>
        <strain evidence="1 2">DSM 102122</strain>
    </source>
</reference>
<accession>A0A7W9GRY4</accession>
<sequence>MTRDAGDDETPVVAATELEELAEQASNLAQAIDEASARLRAHADDSSKAGWRLDEAVGAARGAARELAAAAGDLSPEPGSSNCGITWGVCPDHGKTLTGTAGRSWCRRPGCGRSWHYDRASLPCTEPIAFEVRTPRGDSTAMCRGHAVAALELQAGITLDPVPPDVDAGPRS</sequence>
<comment type="caution">
    <text evidence="1">The sequence shown here is derived from an EMBL/GenBank/DDBJ whole genome shotgun (WGS) entry which is preliminary data.</text>
</comment>
<dbReference type="RefSeq" id="WP_184823744.1">
    <property type="nucleotide sequence ID" value="NZ_JACHMM010000001.1"/>
</dbReference>
<dbReference type="AlphaFoldDB" id="A0A7W9GRY4"/>
<gene>
    <name evidence="1" type="ORF">HD601_003402</name>
</gene>
<dbReference type="EMBL" id="JACHMM010000001">
    <property type="protein sequence ID" value="MBB5788827.1"/>
    <property type="molecule type" value="Genomic_DNA"/>
</dbReference>
<organism evidence="1 2">
    <name type="scientific">Jiangella mangrovi</name>
    <dbReference type="NCBI Taxonomy" id="1524084"/>
    <lineage>
        <taxon>Bacteria</taxon>
        <taxon>Bacillati</taxon>
        <taxon>Actinomycetota</taxon>
        <taxon>Actinomycetes</taxon>
        <taxon>Jiangellales</taxon>
        <taxon>Jiangellaceae</taxon>
        <taxon>Jiangella</taxon>
    </lineage>
</organism>
<name>A0A7W9GRY4_9ACTN</name>
<evidence type="ECO:0000313" key="2">
    <source>
        <dbReference type="Proteomes" id="UP000542813"/>
    </source>
</evidence>
<evidence type="ECO:0000313" key="1">
    <source>
        <dbReference type="EMBL" id="MBB5788827.1"/>
    </source>
</evidence>
<proteinExistence type="predicted"/>
<keyword evidence="2" id="KW-1185">Reference proteome</keyword>
<dbReference type="Proteomes" id="UP000542813">
    <property type="component" value="Unassembled WGS sequence"/>
</dbReference>